<evidence type="ECO:0000313" key="5">
    <source>
        <dbReference type="EMBL" id="KAK9905762.1"/>
    </source>
</evidence>
<feature type="region of interest" description="Disordered" evidence="4">
    <location>
        <begin position="484"/>
        <end position="689"/>
    </location>
</feature>
<dbReference type="InterPro" id="IPR036322">
    <property type="entry name" value="WD40_repeat_dom_sf"/>
</dbReference>
<comment type="caution">
    <text evidence="5">The sequence shown here is derived from an EMBL/GenBank/DDBJ whole genome shotgun (WGS) entry which is preliminary data.</text>
</comment>
<dbReference type="SMART" id="SM00320">
    <property type="entry name" value="WD40"/>
    <property type="match status" value="6"/>
</dbReference>
<feature type="compositionally biased region" description="Low complexity" evidence="4">
    <location>
        <begin position="510"/>
        <end position="521"/>
    </location>
</feature>
<sequence>MYRREEPLVPSIPALTFHRELGIAPRREISRFNEAFARKLSVENVLQGHEGCVNRLAWNEEGTLLASGSDDRRVLLWHYPDSNLAPVVLRTPHLANIFGVRFLPCSGNRRIVTGAMDCSVQLHVLDASPSTYARAKREQRTVRWVPDESNESAPLHITKYLCHSKRVKGVEVAPRDPHIFWSVGEDGDVRQFDTRCRTSTQDEEASPNVLLSLTRRSAADDVELKCMAINKVRPNEMAVGAHDQYIRIYDRRMLCTGPPRSARVYAKPMLMLAPPHLCIGDRKRGRSRQHTTGVSFGARGDKVVASYHSDHAYSFDITHSSQEAAESALAGDSACFTPCTLRTETGAQLSKKAEACKSAGNHAYFEKDFARAVRLYGDAIHYAPGSALLYSNRSAALLGRGWQGDAWYALQDSEQALRMNPSSSKAVYRRIQALRALGLLEEAAASMEQFEGEFPDMQKDAKRLRETIEEDLAEIRKKAELRRNQSLARRRAQAEMRQRLARRRGRQPDAAIDSNGAAAAQPRPPTPRPPVNPFLEASLRQGSVERQPEHVASCPATSSAAQAVTMEPSGLELRPGRDEAFRSGSAQSVEETPSDLPSGVQVGPTRQQVPCREEMPSSQDSGEMVPGPPPGSPPRREADAHAASARSAEGVSFDRALVECGQHENGDHAGASNEIPEPGVAPAEDRPALWQDDLAEDHGMDVDVHRGEVGEGVLNLPADVWADSGAETDDEPMSDEEPILEEDDLDIEFSRDQSTYAAFSTGNVPEGRRLLQRYMGHCNIQTDIKEVTFLGDNDELVAAGSDDGRVFIYAAKTGAPIVALEADEDVANSVAPHPSLPVLATSGIESAVRLWSPKGPAVNPDLGQEVAANQDRMKAGPSFGARLNPRLLAAITQNPELLQVIMSRTRVAGVSNAGADDDDDGPGGCTIS</sequence>
<evidence type="ECO:0000313" key="6">
    <source>
        <dbReference type="Proteomes" id="UP001491310"/>
    </source>
</evidence>
<evidence type="ECO:0000256" key="1">
    <source>
        <dbReference type="ARBA" id="ARBA00022574"/>
    </source>
</evidence>
<keyword evidence="1 3" id="KW-0853">WD repeat</keyword>
<proteinExistence type="predicted"/>
<dbReference type="Pfam" id="PF00400">
    <property type="entry name" value="WD40"/>
    <property type="match status" value="1"/>
</dbReference>
<evidence type="ECO:0000256" key="2">
    <source>
        <dbReference type="ARBA" id="ARBA00022737"/>
    </source>
</evidence>
<dbReference type="InterPro" id="IPR001680">
    <property type="entry name" value="WD40_rpt"/>
</dbReference>
<evidence type="ECO:0000256" key="4">
    <source>
        <dbReference type="SAM" id="MobiDB-lite"/>
    </source>
</evidence>
<dbReference type="PANTHER" id="PTHR15574:SF40">
    <property type="entry name" value="WD AND TETRATRICOPEPTIDE REPEATS PROTEIN 1"/>
    <property type="match status" value="1"/>
</dbReference>
<dbReference type="PROSITE" id="PS50294">
    <property type="entry name" value="WD_REPEATS_REGION"/>
    <property type="match status" value="1"/>
</dbReference>
<feature type="repeat" description="WD" evidence="3">
    <location>
        <begin position="46"/>
        <end position="87"/>
    </location>
</feature>
<feature type="compositionally biased region" description="Pro residues" evidence="4">
    <location>
        <begin position="522"/>
        <end position="532"/>
    </location>
</feature>
<dbReference type="InterPro" id="IPR045151">
    <property type="entry name" value="DCAF8"/>
</dbReference>
<dbReference type="Gene3D" id="2.130.10.10">
    <property type="entry name" value="YVTN repeat-like/Quinoprotein amine dehydrogenase"/>
    <property type="match status" value="3"/>
</dbReference>
<gene>
    <name evidence="5" type="ORF">WJX75_005964</name>
</gene>
<keyword evidence="6" id="KW-1185">Reference proteome</keyword>
<dbReference type="SUPFAM" id="SSF48452">
    <property type="entry name" value="TPR-like"/>
    <property type="match status" value="1"/>
</dbReference>
<dbReference type="Gene3D" id="1.25.40.10">
    <property type="entry name" value="Tetratricopeptide repeat domain"/>
    <property type="match status" value="1"/>
</dbReference>
<dbReference type="EMBL" id="JALJOT010000011">
    <property type="protein sequence ID" value="KAK9905762.1"/>
    <property type="molecule type" value="Genomic_DNA"/>
</dbReference>
<organism evidence="5 6">
    <name type="scientific">Coccomyxa subellipsoidea</name>
    <dbReference type="NCBI Taxonomy" id="248742"/>
    <lineage>
        <taxon>Eukaryota</taxon>
        <taxon>Viridiplantae</taxon>
        <taxon>Chlorophyta</taxon>
        <taxon>core chlorophytes</taxon>
        <taxon>Trebouxiophyceae</taxon>
        <taxon>Trebouxiophyceae incertae sedis</taxon>
        <taxon>Coccomyxaceae</taxon>
        <taxon>Coccomyxa</taxon>
    </lineage>
</organism>
<keyword evidence="2" id="KW-0677">Repeat</keyword>
<dbReference type="PANTHER" id="PTHR15574">
    <property type="entry name" value="WD REPEAT DOMAIN-CONTAINING FAMILY"/>
    <property type="match status" value="1"/>
</dbReference>
<reference evidence="5 6" key="1">
    <citation type="journal article" date="2024" name="Nat. Commun.">
        <title>Phylogenomics reveals the evolutionary origins of lichenization in chlorophyte algae.</title>
        <authorList>
            <person name="Puginier C."/>
            <person name="Libourel C."/>
            <person name="Otte J."/>
            <person name="Skaloud P."/>
            <person name="Haon M."/>
            <person name="Grisel S."/>
            <person name="Petersen M."/>
            <person name="Berrin J.G."/>
            <person name="Delaux P.M."/>
            <person name="Dal Grande F."/>
            <person name="Keller J."/>
        </authorList>
    </citation>
    <scope>NUCLEOTIDE SEQUENCE [LARGE SCALE GENOMIC DNA]</scope>
    <source>
        <strain evidence="5 6">SAG 216-7</strain>
    </source>
</reference>
<dbReference type="SUPFAM" id="SSF50978">
    <property type="entry name" value="WD40 repeat-like"/>
    <property type="match status" value="1"/>
</dbReference>
<dbReference type="InterPro" id="IPR011990">
    <property type="entry name" value="TPR-like_helical_dom_sf"/>
</dbReference>
<evidence type="ECO:0000256" key="3">
    <source>
        <dbReference type="PROSITE-ProRule" id="PRU00221"/>
    </source>
</evidence>
<dbReference type="Proteomes" id="UP001491310">
    <property type="component" value="Unassembled WGS sequence"/>
</dbReference>
<protein>
    <recommendedName>
        <fullName evidence="7">WD40 repeat-like protein</fullName>
    </recommendedName>
</protein>
<accession>A0ABR2YHV8</accession>
<name>A0ABR2YHV8_9CHLO</name>
<dbReference type="PROSITE" id="PS50082">
    <property type="entry name" value="WD_REPEATS_2"/>
    <property type="match status" value="1"/>
</dbReference>
<evidence type="ECO:0008006" key="7">
    <source>
        <dbReference type="Google" id="ProtNLM"/>
    </source>
</evidence>
<dbReference type="InterPro" id="IPR015943">
    <property type="entry name" value="WD40/YVTN_repeat-like_dom_sf"/>
</dbReference>